<dbReference type="Pfam" id="PF01546">
    <property type="entry name" value="Peptidase_M20"/>
    <property type="match status" value="1"/>
</dbReference>
<dbReference type="InterPro" id="IPR017144">
    <property type="entry name" value="Xaa-Arg_dipeptidase"/>
</dbReference>
<feature type="domain" description="Peptidase M20 dimerisation" evidence="3">
    <location>
        <begin position="211"/>
        <end position="304"/>
    </location>
</feature>
<dbReference type="NCBIfam" id="TIGR01891">
    <property type="entry name" value="amidohydrolases"/>
    <property type="match status" value="1"/>
</dbReference>
<comment type="similarity">
    <text evidence="1 2">Belongs to the peptidase M20A family.</text>
</comment>
<dbReference type="Gene3D" id="3.30.70.360">
    <property type="match status" value="1"/>
</dbReference>
<dbReference type="EMBL" id="JAFJYH010000374">
    <property type="protein sequence ID" value="KAG4412508.1"/>
    <property type="molecule type" value="Genomic_DNA"/>
</dbReference>
<dbReference type="InterPro" id="IPR052030">
    <property type="entry name" value="Peptidase_M20/M20A_hydrolases"/>
</dbReference>
<dbReference type="GO" id="GO:0016805">
    <property type="term" value="F:dipeptidase activity"/>
    <property type="evidence" value="ECO:0007669"/>
    <property type="project" value="InterPro"/>
</dbReference>
<evidence type="ECO:0000256" key="2">
    <source>
        <dbReference type="PIRNR" id="PIRNR037226"/>
    </source>
</evidence>
<dbReference type="InterPro" id="IPR011650">
    <property type="entry name" value="Peptidase_M20_dimer"/>
</dbReference>
<name>A0A8H7T501_9HELO</name>
<dbReference type="Pfam" id="PF07687">
    <property type="entry name" value="M20_dimer"/>
    <property type="match status" value="1"/>
</dbReference>
<keyword evidence="5" id="KW-1185">Reference proteome</keyword>
<dbReference type="InterPro" id="IPR017439">
    <property type="entry name" value="Amidohydrolase"/>
</dbReference>
<dbReference type="OrthoDB" id="6119954at2759"/>
<organism evidence="4 5">
    <name type="scientific">Cadophora malorum</name>
    <dbReference type="NCBI Taxonomy" id="108018"/>
    <lineage>
        <taxon>Eukaryota</taxon>
        <taxon>Fungi</taxon>
        <taxon>Dikarya</taxon>
        <taxon>Ascomycota</taxon>
        <taxon>Pezizomycotina</taxon>
        <taxon>Leotiomycetes</taxon>
        <taxon>Helotiales</taxon>
        <taxon>Ploettnerulaceae</taxon>
        <taxon>Cadophora</taxon>
    </lineage>
</organism>
<dbReference type="InterPro" id="IPR002933">
    <property type="entry name" value="Peptidase_M20"/>
</dbReference>
<dbReference type="Proteomes" id="UP000664132">
    <property type="component" value="Unassembled WGS sequence"/>
</dbReference>
<dbReference type="AlphaFoldDB" id="A0A8H7T501"/>
<comment type="caution">
    <text evidence="4">The sequence shown here is derived from an EMBL/GenBank/DDBJ whole genome shotgun (WGS) entry which is preliminary data.</text>
</comment>
<dbReference type="InterPro" id="IPR036264">
    <property type="entry name" value="Bact_exopeptidase_dim_dom"/>
</dbReference>
<dbReference type="SUPFAM" id="SSF55031">
    <property type="entry name" value="Bacterial exopeptidase dimerisation domain"/>
    <property type="match status" value="1"/>
</dbReference>
<evidence type="ECO:0000313" key="5">
    <source>
        <dbReference type="Proteomes" id="UP000664132"/>
    </source>
</evidence>
<proteinExistence type="inferred from homology"/>
<dbReference type="PANTHER" id="PTHR30575">
    <property type="entry name" value="PEPTIDASE M20"/>
    <property type="match status" value="1"/>
</dbReference>
<dbReference type="Gene3D" id="3.40.630.10">
    <property type="entry name" value="Zn peptidases"/>
    <property type="match status" value="1"/>
</dbReference>
<evidence type="ECO:0000256" key="1">
    <source>
        <dbReference type="ARBA" id="ARBA00006247"/>
    </source>
</evidence>
<dbReference type="SUPFAM" id="SSF53187">
    <property type="entry name" value="Zn-dependent exopeptidases"/>
    <property type="match status" value="1"/>
</dbReference>
<dbReference type="FunFam" id="3.30.70.360:FF:000004">
    <property type="entry name" value="Peptidase M20 domain-containing protein 2"/>
    <property type="match status" value="1"/>
</dbReference>
<accession>A0A8H7T501</accession>
<dbReference type="CDD" id="cd05672">
    <property type="entry name" value="M20_ACY1L2-like"/>
    <property type="match status" value="1"/>
</dbReference>
<gene>
    <name evidence="4" type="ORF">IFR04_014364</name>
</gene>
<protein>
    <recommendedName>
        <fullName evidence="2">Peptidase M20 domain-containing protein 2</fullName>
    </recommendedName>
</protein>
<dbReference type="PANTHER" id="PTHR30575:SF0">
    <property type="entry name" value="XAA-ARG DIPEPTIDASE"/>
    <property type="match status" value="1"/>
</dbReference>
<evidence type="ECO:0000313" key="4">
    <source>
        <dbReference type="EMBL" id="KAG4412508.1"/>
    </source>
</evidence>
<evidence type="ECO:0000259" key="3">
    <source>
        <dbReference type="Pfam" id="PF07687"/>
    </source>
</evidence>
<reference evidence="4" key="1">
    <citation type="submission" date="2021-02" db="EMBL/GenBank/DDBJ databases">
        <title>Genome sequence Cadophora malorum strain M34.</title>
        <authorList>
            <person name="Stefanovic E."/>
            <person name="Vu D."/>
            <person name="Scully C."/>
            <person name="Dijksterhuis J."/>
            <person name="Roader J."/>
            <person name="Houbraken J."/>
        </authorList>
    </citation>
    <scope>NUCLEOTIDE SEQUENCE</scope>
    <source>
        <strain evidence="4">M34</strain>
    </source>
</reference>
<dbReference type="PIRSF" id="PIRSF037226">
    <property type="entry name" value="Amidohydrolase_ACY1L2_prd"/>
    <property type="match status" value="1"/>
</dbReference>
<sequence>MTLVQTISSLSTPRTDELSLEVRNPIVQKEHSISDVRSAIYTAIDQSSVELRELNRHIHVNPEIGYEEFIAYETLTNFLKKHDYTIKEHAYGLETSFEAECGAGGSLVVICAEYDALPNIGHACGHNLIATSSIAAFLGLSKAVLGLDIVGRVRILGTPAEEGGGGKVKLLEAGAFKDTISAAIMAHPMASHSYKDGHSGLAGFKLIASHKLRIEFRGKPAHAGAEPYNGLNALDAAVSAYTNISMLRQQIRPDERIHGVIEQGGTVPNVITEFTRMNFNIRSPTIQRANELLARVKLCFEAAALATGCSVSYIYAPTYMDLRANDALCRQYVEDMADLGERIKFKEDIPATASTDMGNVSYAVPAFHGGFAIPAPDNVTGHNPSFAAAAGTDAAHESAIRCAKGMAVLGYRVLTDSKLADAARLDFETKP</sequence>